<comment type="subcellular location">
    <subcellularLocation>
        <location evidence="3">Cytoplasm</location>
    </subcellularLocation>
</comment>
<dbReference type="GO" id="GO:0042803">
    <property type="term" value="F:protein homodimerization activity"/>
    <property type="evidence" value="ECO:0007669"/>
    <property type="project" value="InterPro"/>
</dbReference>
<dbReference type="PROSITE" id="PS01071">
    <property type="entry name" value="GRPE"/>
    <property type="match status" value="1"/>
</dbReference>
<evidence type="ECO:0000256" key="5">
    <source>
        <dbReference type="RuleBase" id="RU004478"/>
    </source>
</evidence>
<protein>
    <recommendedName>
        <fullName evidence="3 4">Protein GrpE</fullName>
    </recommendedName>
    <alternativeName>
        <fullName evidence="3">HSP-70 cofactor</fullName>
    </alternativeName>
</protein>
<dbReference type="STRING" id="1279009.ADICEAN_03112"/>
<dbReference type="OrthoDB" id="9812586at2"/>
<evidence type="ECO:0000256" key="4">
    <source>
        <dbReference type="RuleBase" id="RU000639"/>
    </source>
</evidence>
<reference evidence="7 8" key="1">
    <citation type="journal article" date="2013" name="Genome Announc.">
        <title>Draft Genome Sequence of Cesiribacter andamanensis Strain AMV16T, Isolated from a Soil Sample from a Mud Volcano in the Andaman Islands, India.</title>
        <authorList>
            <person name="Shivaji S."/>
            <person name="Ara S."/>
            <person name="Begum Z."/>
            <person name="Srinivas T.N."/>
            <person name="Singh A."/>
            <person name="Kumar Pinnaka A."/>
        </authorList>
    </citation>
    <scope>NUCLEOTIDE SEQUENCE [LARGE SCALE GENOMIC DNA]</scope>
    <source>
        <strain evidence="7 8">AMV16</strain>
    </source>
</reference>
<evidence type="ECO:0000256" key="2">
    <source>
        <dbReference type="ARBA" id="ARBA00023186"/>
    </source>
</evidence>
<dbReference type="PANTHER" id="PTHR21237">
    <property type="entry name" value="GRPE PROTEIN"/>
    <property type="match status" value="1"/>
</dbReference>
<dbReference type="SUPFAM" id="SSF58014">
    <property type="entry name" value="Coiled-coil domain of nucleotide exchange factor GrpE"/>
    <property type="match status" value="1"/>
</dbReference>
<dbReference type="Gene3D" id="3.90.20.20">
    <property type="match status" value="1"/>
</dbReference>
<keyword evidence="8" id="KW-1185">Reference proteome</keyword>
<dbReference type="GO" id="GO:0000774">
    <property type="term" value="F:adenyl-nucleotide exchange factor activity"/>
    <property type="evidence" value="ECO:0007669"/>
    <property type="project" value="InterPro"/>
</dbReference>
<comment type="caution">
    <text evidence="7">The sequence shown here is derived from an EMBL/GenBank/DDBJ whole genome shotgun (WGS) entry which is preliminary data.</text>
</comment>
<dbReference type="EMBL" id="AODQ01000092">
    <property type="protein sequence ID" value="EMR01753.1"/>
    <property type="molecule type" value="Genomic_DNA"/>
</dbReference>
<accession>M7MZA3</accession>
<evidence type="ECO:0000256" key="1">
    <source>
        <dbReference type="ARBA" id="ARBA00009054"/>
    </source>
</evidence>
<keyword evidence="3" id="KW-0963">Cytoplasm</keyword>
<dbReference type="RefSeq" id="WP_009196497.1">
    <property type="nucleotide sequence ID" value="NZ_AODQ01000092.1"/>
</dbReference>
<dbReference type="InterPro" id="IPR000740">
    <property type="entry name" value="GrpE"/>
</dbReference>
<dbReference type="GO" id="GO:0051087">
    <property type="term" value="F:protein-folding chaperone binding"/>
    <property type="evidence" value="ECO:0007669"/>
    <property type="project" value="InterPro"/>
</dbReference>
<keyword evidence="3 4" id="KW-0346">Stress response</keyword>
<evidence type="ECO:0000256" key="6">
    <source>
        <dbReference type="SAM" id="MobiDB-lite"/>
    </source>
</evidence>
<gene>
    <name evidence="3 7" type="primary">grpE</name>
    <name evidence="7" type="ORF">ADICEAN_03112</name>
</gene>
<dbReference type="InterPro" id="IPR009012">
    <property type="entry name" value="GrpE_head"/>
</dbReference>
<dbReference type="AlphaFoldDB" id="M7MZA3"/>
<dbReference type="Proteomes" id="UP000011910">
    <property type="component" value="Unassembled WGS sequence"/>
</dbReference>
<dbReference type="GO" id="GO:0006457">
    <property type="term" value="P:protein folding"/>
    <property type="evidence" value="ECO:0007669"/>
    <property type="project" value="InterPro"/>
</dbReference>
<keyword evidence="2 3" id="KW-0143">Chaperone</keyword>
<dbReference type="PANTHER" id="PTHR21237:SF23">
    <property type="entry name" value="GRPE PROTEIN HOMOLOG, MITOCHONDRIAL"/>
    <property type="match status" value="1"/>
</dbReference>
<dbReference type="PATRIC" id="fig|1279009.4.peg.3158"/>
<comment type="subunit">
    <text evidence="3">Homodimer.</text>
</comment>
<dbReference type="GO" id="GO:0005737">
    <property type="term" value="C:cytoplasm"/>
    <property type="evidence" value="ECO:0007669"/>
    <property type="project" value="UniProtKB-SubCell"/>
</dbReference>
<dbReference type="CDD" id="cd00446">
    <property type="entry name" value="GrpE"/>
    <property type="match status" value="1"/>
</dbReference>
<dbReference type="Gene3D" id="2.30.22.10">
    <property type="entry name" value="Head domain of nucleotide exchange factor GrpE"/>
    <property type="match status" value="1"/>
</dbReference>
<dbReference type="HAMAP" id="MF_01151">
    <property type="entry name" value="GrpE"/>
    <property type="match status" value="1"/>
</dbReference>
<evidence type="ECO:0000313" key="8">
    <source>
        <dbReference type="Proteomes" id="UP000011910"/>
    </source>
</evidence>
<feature type="compositionally biased region" description="Basic and acidic residues" evidence="6">
    <location>
        <begin position="33"/>
        <end position="50"/>
    </location>
</feature>
<comment type="similarity">
    <text evidence="1 3 5">Belongs to the GrpE family.</text>
</comment>
<dbReference type="Pfam" id="PF01025">
    <property type="entry name" value="GrpE"/>
    <property type="match status" value="1"/>
</dbReference>
<evidence type="ECO:0000256" key="3">
    <source>
        <dbReference type="HAMAP-Rule" id="MF_01151"/>
    </source>
</evidence>
<dbReference type="InterPro" id="IPR013805">
    <property type="entry name" value="GrpE_CC"/>
</dbReference>
<organism evidence="7 8">
    <name type="scientific">Cesiribacter andamanensis AMV16</name>
    <dbReference type="NCBI Taxonomy" id="1279009"/>
    <lineage>
        <taxon>Bacteria</taxon>
        <taxon>Pseudomonadati</taxon>
        <taxon>Bacteroidota</taxon>
        <taxon>Cytophagia</taxon>
        <taxon>Cytophagales</taxon>
        <taxon>Cesiribacteraceae</taxon>
        <taxon>Cesiribacter</taxon>
    </lineage>
</organism>
<feature type="region of interest" description="Disordered" evidence="6">
    <location>
        <begin position="1"/>
        <end position="50"/>
    </location>
</feature>
<comment type="function">
    <text evidence="3 4">Participates actively in the response to hyperosmotic and heat shock by preventing the aggregation of stress-denatured proteins, in association with DnaK and GrpE. It is the nucleotide exchange factor for DnaK and may function as a thermosensor. Unfolded proteins bind initially to DnaJ; upon interaction with the DnaJ-bound protein, DnaK hydrolyzes its bound ATP, resulting in the formation of a stable complex. GrpE releases ADP from DnaK; ATP binding to DnaK triggers the release of the substrate protein, thus completing the reaction cycle. Several rounds of ATP-dependent interactions between DnaJ, DnaK and GrpE are required for fully efficient folding.</text>
</comment>
<dbReference type="eggNOG" id="COG0576">
    <property type="taxonomic scope" value="Bacteria"/>
</dbReference>
<dbReference type="SUPFAM" id="SSF51064">
    <property type="entry name" value="Head domain of nucleotide exchange factor GrpE"/>
    <property type="match status" value="1"/>
</dbReference>
<dbReference type="PRINTS" id="PR00773">
    <property type="entry name" value="GRPEPROTEIN"/>
</dbReference>
<name>M7MZA3_9BACT</name>
<sequence>MSTEQEKDLVNDNLDIDTASEATEQVTADSAPDTDKKEAPEQDSAEQKLKAELEEQKDKYLRLYSEFENFRRRTAREKQELVRTAGEEMAVSLLGVLDDFERAIKTFDAEKSESNSTWEGMLLIYTKLKSTLERKGVKVMDIEPGSEFDAEYQEAITQIPAPDESLKGKVVDVIEKGYTMGDKVIRFAKVVTGA</sequence>
<evidence type="ECO:0000313" key="7">
    <source>
        <dbReference type="EMBL" id="EMR01753.1"/>
    </source>
</evidence>
<feature type="compositionally biased region" description="Basic and acidic residues" evidence="6">
    <location>
        <begin position="1"/>
        <end position="10"/>
    </location>
</feature>
<dbReference type="GO" id="GO:0051082">
    <property type="term" value="F:unfolded protein binding"/>
    <property type="evidence" value="ECO:0007669"/>
    <property type="project" value="TreeGrafter"/>
</dbReference>
<proteinExistence type="inferred from homology"/>